<dbReference type="PANTHER" id="PTHR47634:SF9">
    <property type="entry name" value="PROTEIN KINASE DOMAIN-CONTAINING PROTEIN-RELATED"/>
    <property type="match status" value="1"/>
</dbReference>
<dbReference type="InterPro" id="IPR011009">
    <property type="entry name" value="Kinase-like_dom_sf"/>
</dbReference>
<dbReference type="AlphaFoldDB" id="A0ABD0LWC0"/>
<feature type="compositionally biased region" description="Acidic residues" evidence="11">
    <location>
        <begin position="286"/>
        <end position="304"/>
    </location>
</feature>
<proteinExistence type="inferred from homology"/>
<dbReference type="FunFam" id="1.10.510.10:FF:000275">
    <property type="entry name" value="SRSF protein kinase 2 isoform X3"/>
    <property type="match status" value="1"/>
</dbReference>
<evidence type="ECO:0000256" key="1">
    <source>
        <dbReference type="ARBA" id="ARBA00012513"/>
    </source>
</evidence>
<keyword evidence="2 10" id="KW-0723">Serine/threonine-protein kinase</keyword>
<feature type="binding site" evidence="9">
    <location>
        <position position="355"/>
    </location>
    <ligand>
        <name>ATP</name>
        <dbReference type="ChEBI" id="CHEBI:30616"/>
    </ligand>
</feature>
<evidence type="ECO:0000256" key="6">
    <source>
        <dbReference type="ARBA" id="ARBA00022840"/>
    </source>
</evidence>
<name>A0ABD0LWC0_9CAEN</name>
<dbReference type="EC" id="2.7.11.1" evidence="1"/>
<gene>
    <name evidence="13" type="ORF">BaRGS_00005322</name>
</gene>
<evidence type="ECO:0000256" key="11">
    <source>
        <dbReference type="SAM" id="MobiDB-lite"/>
    </source>
</evidence>
<feature type="region of interest" description="Disordered" evidence="11">
    <location>
        <begin position="95"/>
        <end position="118"/>
    </location>
</feature>
<evidence type="ECO:0000256" key="2">
    <source>
        <dbReference type="ARBA" id="ARBA00022527"/>
    </source>
</evidence>
<evidence type="ECO:0000256" key="3">
    <source>
        <dbReference type="ARBA" id="ARBA00022679"/>
    </source>
</evidence>
<keyword evidence="14" id="KW-1185">Reference proteome</keyword>
<comment type="similarity">
    <text evidence="10">Belongs to the protein kinase superfamily.</text>
</comment>
<evidence type="ECO:0000256" key="8">
    <source>
        <dbReference type="ARBA" id="ARBA00048679"/>
    </source>
</evidence>
<keyword evidence="3" id="KW-0808">Transferase</keyword>
<evidence type="ECO:0000256" key="7">
    <source>
        <dbReference type="ARBA" id="ARBA00047899"/>
    </source>
</evidence>
<reference evidence="13 14" key="1">
    <citation type="journal article" date="2023" name="Sci. Data">
        <title>Genome assembly of the Korean intertidal mud-creeper Batillaria attramentaria.</title>
        <authorList>
            <person name="Patra A.K."/>
            <person name="Ho P.T."/>
            <person name="Jun S."/>
            <person name="Lee S.J."/>
            <person name="Kim Y."/>
            <person name="Won Y.J."/>
        </authorList>
    </citation>
    <scope>NUCLEOTIDE SEQUENCE [LARGE SCALE GENOMIC DNA]</scope>
    <source>
        <strain evidence="13">Wonlab-2016</strain>
    </source>
</reference>
<dbReference type="GO" id="GO:0005524">
    <property type="term" value="F:ATP binding"/>
    <property type="evidence" value="ECO:0007669"/>
    <property type="project" value="UniProtKB-UniRule"/>
</dbReference>
<dbReference type="Proteomes" id="UP001519460">
    <property type="component" value="Unassembled WGS sequence"/>
</dbReference>
<dbReference type="Gene3D" id="3.30.200.20">
    <property type="entry name" value="Phosphorylase Kinase, domain 1"/>
    <property type="match status" value="1"/>
</dbReference>
<comment type="caution">
    <text evidence="13">The sequence shown here is derived from an EMBL/GenBank/DDBJ whole genome shotgun (WGS) entry which is preliminary data.</text>
</comment>
<protein>
    <recommendedName>
        <fullName evidence="1">non-specific serine/threonine protein kinase</fullName>
        <ecNumber evidence="1">2.7.11.1</ecNumber>
    </recommendedName>
</protein>
<dbReference type="PROSITE" id="PS00107">
    <property type="entry name" value="PROTEIN_KINASE_ATP"/>
    <property type="match status" value="1"/>
</dbReference>
<sequence>MSSKIPRKALAIQARKKRAKAKPRLHNQNDKKRTACVVAVVVFAEWPCSAQAFSASPVWIEDTVNGVFTQGENDRLCALREADCRGRTTVTFPDRCHQGSQMRPKTDGPRWHHPPPRSARHFCSKSSSIIRPCDAPPFETVDRQQNSCLLTDAANALVPVVLSQQECHPSLPTSGEISLQQGRVGGVGSHHSVLETKRRLVREQCSGKLSVLGGMQCLVVSQVSTEAVCQKNCCHMLLRSMLNSKTDYAVQVEKAKKYWSNAAASSSSSSSSSYSSDEPKKHGPDYDEDEEEEILGSDDDEQEDPRDYCKGGYHPVKNGDLFHGRYHVVRKLGWGHFSTVWLCWDLSCKRFVALKVVKSAQHYTETALDEIKLLKCVRDSDENDPAREKSVQLLDDFKISGVNGTHVCMVFEVLGYNLLKLIIRSNYQGIPVHNVKLIIKQVLEGLNYLHTKCKIIHTDIKPENILICVDDDYIRKLA</sequence>
<comment type="catalytic activity">
    <reaction evidence="8">
        <text>L-seryl-[protein] + ATP = O-phospho-L-seryl-[protein] + ADP + H(+)</text>
        <dbReference type="Rhea" id="RHEA:17989"/>
        <dbReference type="Rhea" id="RHEA-COMP:9863"/>
        <dbReference type="Rhea" id="RHEA-COMP:11604"/>
        <dbReference type="ChEBI" id="CHEBI:15378"/>
        <dbReference type="ChEBI" id="CHEBI:29999"/>
        <dbReference type="ChEBI" id="CHEBI:30616"/>
        <dbReference type="ChEBI" id="CHEBI:83421"/>
        <dbReference type="ChEBI" id="CHEBI:456216"/>
        <dbReference type="EC" id="2.7.11.1"/>
    </reaction>
</comment>
<evidence type="ECO:0000259" key="12">
    <source>
        <dbReference type="PROSITE" id="PS50011"/>
    </source>
</evidence>
<dbReference type="PROSITE" id="PS00108">
    <property type="entry name" value="PROTEIN_KINASE_ST"/>
    <property type="match status" value="1"/>
</dbReference>
<evidence type="ECO:0000256" key="10">
    <source>
        <dbReference type="RuleBase" id="RU000304"/>
    </source>
</evidence>
<comment type="catalytic activity">
    <reaction evidence="7">
        <text>L-threonyl-[protein] + ATP = O-phospho-L-threonyl-[protein] + ADP + H(+)</text>
        <dbReference type="Rhea" id="RHEA:46608"/>
        <dbReference type="Rhea" id="RHEA-COMP:11060"/>
        <dbReference type="Rhea" id="RHEA-COMP:11605"/>
        <dbReference type="ChEBI" id="CHEBI:15378"/>
        <dbReference type="ChEBI" id="CHEBI:30013"/>
        <dbReference type="ChEBI" id="CHEBI:30616"/>
        <dbReference type="ChEBI" id="CHEBI:61977"/>
        <dbReference type="ChEBI" id="CHEBI:456216"/>
        <dbReference type="EC" id="2.7.11.1"/>
    </reaction>
</comment>
<dbReference type="FunFam" id="3.30.200.20:FF:000163">
    <property type="entry name" value="SRSF protein kinase 2 isoform X1"/>
    <property type="match status" value="1"/>
</dbReference>
<dbReference type="PROSITE" id="PS50011">
    <property type="entry name" value="PROTEIN_KINASE_DOM"/>
    <property type="match status" value="1"/>
</dbReference>
<evidence type="ECO:0000313" key="13">
    <source>
        <dbReference type="EMBL" id="KAK7503401.1"/>
    </source>
</evidence>
<dbReference type="EMBL" id="JACVVK020000020">
    <property type="protein sequence ID" value="KAK7503401.1"/>
    <property type="molecule type" value="Genomic_DNA"/>
</dbReference>
<accession>A0ABD0LWC0</accession>
<dbReference type="InterPro" id="IPR000719">
    <property type="entry name" value="Prot_kinase_dom"/>
</dbReference>
<feature type="domain" description="Protein kinase" evidence="12">
    <location>
        <begin position="326"/>
        <end position="478"/>
    </location>
</feature>
<dbReference type="GO" id="GO:0004674">
    <property type="term" value="F:protein serine/threonine kinase activity"/>
    <property type="evidence" value="ECO:0007669"/>
    <property type="project" value="UniProtKB-KW"/>
</dbReference>
<dbReference type="Pfam" id="PF00069">
    <property type="entry name" value="Pkinase"/>
    <property type="match status" value="1"/>
</dbReference>
<feature type="region of interest" description="Disordered" evidence="11">
    <location>
        <begin position="264"/>
        <end position="309"/>
    </location>
</feature>
<evidence type="ECO:0000256" key="9">
    <source>
        <dbReference type="PROSITE-ProRule" id="PRU10141"/>
    </source>
</evidence>
<evidence type="ECO:0000313" key="14">
    <source>
        <dbReference type="Proteomes" id="UP001519460"/>
    </source>
</evidence>
<dbReference type="InterPro" id="IPR051334">
    <property type="entry name" value="SRPK"/>
</dbReference>
<evidence type="ECO:0000256" key="5">
    <source>
        <dbReference type="ARBA" id="ARBA00022777"/>
    </source>
</evidence>
<dbReference type="InterPro" id="IPR008271">
    <property type="entry name" value="Ser/Thr_kinase_AS"/>
</dbReference>
<keyword evidence="4 9" id="KW-0547">Nucleotide-binding</keyword>
<keyword evidence="6 9" id="KW-0067">ATP-binding</keyword>
<evidence type="ECO:0000256" key="4">
    <source>
        <dbReference type="ARBA" id="ARBA00022741"/>
    </source>
</evidence>
<dbReference type="Gene3D" id="1.10.510.10">
    <property type="entry name" value="Transferase(Phosphotransferase) domain 1"/>
    <property type="match status" value="1"/>
</dbReference>
<dbReference type="SMART" id="SM00220">
    <property type="entry name" value="S_TKc"/>
    <property type="match status" value="1"/>
</dbReference>
<dbReference type="InterPro" id="IPR017441">
    <property type="entry name" value="Protein_kinase_ATP_BS"/>
</dbReference>
<dbReference type="PANTHER" id="PTHR47634">
    <property type="entry name" value="PROTEIN KINASE DOMAIN-CONTAINING PROTEIN-RELATED"/>
    <property type="match status" value="1"/>
</dbReference>
<feature type="compositionally biased region" description="Low complexity" evidence="11">
    <location>
        <begin position="264"/>
        <end position="276"/>
    </location>
</feature>
<keyword evidence="5" id="KW-0418">Kinase</keyword>
<organism evidence="13 14">
    <name type="scientific">Batillaria attramentaria</name>
    <dbReference type="NCBI Taxonomy" id="370345"/>
    <lineage>
        <taxon>Eukaryota</taxon>
        <taxon>Metazoa</taxon>
        <taxon>Spiralia</taxon>
        <taxon>Lophotrochozoa</taxon>
        <taxon>Mollusca</taxon>
        <taxon>Gastropoda</taxon>
        <taxon>Caenogastropoda</taxon>
        <taxon>Sorbeoconcha</taxon>
        <taxon>Cerithioidea</taxon>
        <taxon>Batillariidae</taxon>
        <taxon>Batillaria</taxon>
    </lineage>
</organism>
<dbReference type="SUPFAM" id="SSF56112">
    <property type="entry name" value="Protein kinase-like (PK-like)"/>
    <property type="match status" value="1"/>
</dbReference>
<feature type="non-terminal residue" evidence="13">
    <location>
        <position position="478"/>
    </location>
</feature>